<keyword evidence="1" id="KW-1133">Transmembrane helix</keyword>
<protein>
    <submittedName>
        <fullName evidence="2">Uncharacterized protein</fullName>
    </submittedName>
</protein>
<keyword evidence="1" id="KW-0472">Membrane</keyword>
<accession>K0IM97</accession>
<evidence type="ECO:0000313" key="3">
    <source>
        <dbReference type="Proteomes" id="UP000008037"/>
    </source>
</evidence>
<organism evidence="2 3">
    <name type="scientific">Nitrososphaera gargensis (strain Ga9.2)</name>
    <dbReference type="NCBI Taxonomy" id="1237085"/>
    <lineage>
        <taxon>Archaea</taxon>
        <taxon>Nitrososphaerota</taxon>
        <taxon>Nitrososphaeria</taxon>
        <taxon>Nitrososphaerales</taxon>
        <taxon>Nitrososphaeraceae</taxon>
        <taxon>Nitrososphaera</taxon>
    </lineage>
</organism>
<dbReference type="Proteomes" id="UP000008037">
    <property type="component" value="Chromosome"/>
</dbReference>
<evidence type="ECO:0000256" key="1">
    <source>
        <dbReference type="SAM" id="Phobius"/>
    </source>
</evidence>
<dbReference type="HOGENOM" id="CLU_2165348_0_0_2"/>
<dbReference type="GeneID" id="13797021"/>
<dbReference type="RefSeq" id="WP_015020660.1">
    <property type="nucleotide sequence ID" value="NC_018719.1"/>
</dbReference>
<sequence>MKAVWEEYYKYKGKDWMEMKKAEMDQAIRDGTLREWVEYRSEPNNFANYNVYSYYYLNDQAPSISWYSFERNDFEPVITYWHVNPAGMVTLAGIGVAGTIATLYVFKKTR</sequence>
<evidence type="ECO:0000313" key="2">
    <source>
        <dbReference type="EMBL" id="AFU60127.1"/>
    </source>
</evidence>
<dbReference type="EMBL" id="CP002408">
    <property type="protein sequence ID" value="AFU60127.1"/>
    <property type="molecule type" value="Genomic_DNA"/>
</dbReference>
<dbReference type="KEGG" id="nga:Ngar_c32110"/>
<proteinExistence type="predicted"/>
<dbReference type="BioCyc" id="CNIT1237085:G1324-3211-MONOMER"/>
<dbReference type="AlphaFoldDB" id="K0IM97"/>
<dbReference type="OrthoDB" id="3301at2157"/>
<name>K0IM97_NITGG</name>
<reference evidence="2 3" key="1">
    <citation type="journal article" date="2012" name="Environ. Microbiol.">
        <title>The genome of the ammonia-oxidizing Candidatus Nitrososphaera gargensis: insights into metabolic versatility and environmental adaptations.</title>
        <authorList>
            <person name="Spang A."/>
            <person name="Poehlein A."/>
            <person name="Offre P."/>
            <person name="Zumbragel S."/>
            <person name="Haider S."/>
            <person name="Rychlik N."/>
            <person name="Nowka B."/>
            <person name="Schmeisser C."/>
            <person name="Lebedeva E.V."/>
            <person name="Rattei T."/>
            <person name="Bohm C."/>
            <person name="Schmid M."/>
            <person name="Galushko A."/>
            <person name="Hatzenpichler R."/>
            <person name="Weinmaier T."/>
            <person name="Daniel R."/>
            <person name="Schleper C."/>
            <person name="Spieck E."/>
            <person name="Streit W."/>
            <person name="Wagner M."/>
        </authorList>
    </citation>
    <scope>NUCLEOTIDE SEQUENCE [LARGE SCALE GENOMIC DNA]</scope>
    <source>
        <strain evidence="3">Ga9.2</strain>
    </source>
</reference>
<keyword evidence="3" id="KW-1185">Reference proteome</keyword>
<keyword evidence="1" id="KW-0812">Transmembrane</keyword>
<gene>
    <name evidence="2" type="ordered locus">Ngar_c32110</name>
</gene>
<dbReference type="STRING" id="1237085.Ngar_c32110"/>
<feature type="transmembrane region" description="Helical" evidence="1">
    <location>
        <begin position="86"/>
        <end position="106"/>
    </location>
</feature>
<dbReference type="InParanoid" id="K0IM97"/>